<evidence type="ECO:0000313" key="2">
    <source>
        <dbReference type="Proteomes" id="UP000041356"/>
    </source>
</evidence>
<dbReference type="InterPro" id="IPR056914">
    <property type="entry name" value="Gp53-like"/>
</dbReference>
<dbReference type="Proteomes" id="UP000041356">
    <property type="component" value="Unassembled WGS sequence"/>
</dbReference>
<accession>A0A9P1PXJ1</accession>
<proteinExistence type="predicted"/>
<dbReference type="Pfam" id="PF23982">
    <property type="entry name" value="XM1_gp53_minor_capsid"/>
    <property type="match status" value="1"/>
</dbReference>
<reference evidence="1 2" key="1">
    <citation type="submission" date="2015-03" db="EMBL/GenBank/DDBJ databases">
        <authorList>
            <consortium name="Pathogen Informatics"/>
            <person name="Murphy D."/>
        </authorList>
    </citation>
    <scope>NUCLEOTIDE SEQUENCE [LARGE SCALE GENOMIC DNA]</scope>
    <source>
        <strain evidence="1 2">IP27818</strain>
    </source>
</reference>
<sequence length="159" mass="16303">MAFGFTDWDGADGTIKPGSIKRASSSNDKVWGEENLTDTPLAYGTFVAVNPLGGVMPLAADKRIHGIVVRDIYGEASPANKQANIGHFSHGDCVGALAVAGSVFTRGAPAYIVATGANAGKVTTVAAGNIDLGYWVEDVSEANDCVAITLGYVQQTAGA</sequence>
<organism evidence="1 2">
    <name type="scientific">Yersinia enterocolitica</name>
    <dbReference type="NCBI Taxonomy" id="630"/>
    <lineage>
        <taxon>Bacteria</taxon>
        <taxon>Pseudomonadati</taxon>
        <taxon>Pseudomonadota</taxon>
        <taxon>Gammaproteobacteria</taxon>
        <taxon>Enterobacterales</taxon>
        <taxon>Yersiniaceae</taxon>
        <taxon>Yersinia</taxon>
    </lineage>
</organism>
<protein>
    <submittedName>
        <fullName evidence="1">Uncharacterized protein</fullName>
    </submittedName>
</protein>
<dbReference type="RefSeq" id="WP_050131700.1">
    <property type="nucleotide sequence ID" value="NZ_CP107100.1"/>
</dbReference>
<comment type="caution">
    <text evidence="1">The sequence shown here is derived from an EMBL/GenBank/DDBJ whole genome shotgun (WGS) entry which is preliminary data.</text>
</comment>
<name>A0A9P1PXJ1_YEREN</name>
<gene>
    <name evidence="1" type="ORF">ERS137939_03218</name>
</gene>
<dbReference type="EMBL" id="CPZF01000009">
    <property type="protein sequence ID" value="CNG09775.1"/>
    <property type="molecule type" value="Genomic_DNA"/>
</dbReference>
<evidence type="ECO:0000313" key="1">
    <source>
        <dbReference type="EMBL" id="CNG09775.1"/>
    </source>
</evidence>
<dbReference type="AlphaFoldDB" id="A0A9P1PXJ1"/>